<dbReference type="Proteomes" id="UP000321224">
    <property type="component" value="Unassembled WGS sequence"/>
</dbReference>
<dbReference type="EMBL" id="BJVY01000019">
    <property type="protein sequence ID" value="GEL71824.1"/>
    <property type="molecule type" value="Genomic_DNA"/>
</dbReference>
<dbReference type="Proteomes" id="UP000198717">
    <property type="component" value="Unassembled WGS sequence"/>
</dbReference>
<dbReference type="Pfam" id="PF09535">
    <property type="entry name" value="Gmx_para_CXXCG"/>
    <property type="match status" value="1"/>
</dbReference>
<sequence length="242" mass="26459">MKFYRVHPDTASGYTGSVDAVNKWCLPGVHPCPVCRAGGGAPWLAYPCVDLSSLPRDELKKLSDPWPVSREEFSRLKALIAPLAPSWALLEPGAQFGPCEGKGAGRFGPLFMQDAPTLFVQRAAFERLNAAGVRGLQGALVEVRFRGKAPPELLQLQLELHGLLHQACLPKEREPPCPACGASKQAWPRTVVLDAASLPGDRDVFRHRQGWATVIVSERFVEAVNDLELDGVTFEELEVREG</sequence>
<evidence type="ECO:0000313" key="2">
    <source>
        <dbReference type="EMBL" id="SDE15578.1"/>
    </source>
</evidence>
<reference evidence="1 4" key="2">
    <citation type="submission" date="2019-07" db="EMBL/GenBank/DDBJ databases">
        <title>Whole genome shotgun sequence of Myxococcus virescens NBRC 100334.</title>
        <authorList>
            <person name="Hosoyama A."/>
            <person name="Uohara A."/>
            <person name="Ohji S."/>
            <person name="Ichikawa N."/>
        </authorList>
    </citation>
    <scope>NUCLEOTIDE SEQUENCE [LARGE SCALE GENOMIC DNA]</scope>
    <source>
        <strain evidence="1 4">NBRC 100334</strain>
    </source>
</reference>
<dbReference type="RefSeq" id="WP_090490385.1">
    <property type="nucleotide sequence ID" value="NZ_BJVY01000019.1"/>
</dbReference>
<dbReference type="NCBIfam" id="TIGR02264">
    <property type="entry name" value="gmx_para_CXXCG"/>
    <property type="match status" value="1"/>
</dbReference>
<evidence type="ECO:0000313" key="3">
    <source>
        <dbReference type="Proteomes" id="UP000198717"/>
    </source>
</evidence>
<keyword evidence="3" id="KW-1185">Reference proteome</keyword>
<proteinExistence type="predicted"/>
<protein>
    <submittedName>
        <fullName evidence="2">Myxococcus xanthus double-CXXCG motif paralogous family</fullName>
    </submittedName>
</protein>
<dbReference type="InterPro" id="IPR011750">
    <property type="entry name" value="Gmx_para_CXXCG"/>
</dbReference>
<gene>
    <name evidence="1" type="ORF">MVI01_36080</name>
    <name evidence="2" type="ORF">SAMN04488504_104487</name>
</gene>
<name>A0A511HEI4_9BACT</name>
<reference evidence="2 3" key="1">
    <citation type="submission" date="2016-10" db="EMBL/GenBank/DDBJ databases">
        <authorList>
            <person name="Varghese N."/>
            <person name="Submissions S."/>
        </authorList>
    </citation>
    <scope>NUCLEOTIDE SEQUENCE [LARGE SCALE GENOMIC DNA]</scope>
    <source>
        <strain evidence="2 3">DSM 2260</strain>
    </source>
</reference>
<accession>A0A511HEI4</accession>
<organism evidence="1 4">
    <name type="scientific">Myxococcus virescens</name>
    <dbReference type="NCBI Taxonomy" id="83456"/>
    <lineage>
        <taxon>Bacteria</taxon>
        <taxon>Pseudomonadati</taxon>
        <taxon>Myxococcota</taxon>
        <taxon>Myxococcia</taxon>
        <taxon>Myxococcales</taxon>
        <taxon>Cystobacterineae</taxon>
        <taxon>Myxococcaceae</taxon>
        <taxon>Myxococcus</taxon>
    </lineage>
</organism>
<evidence type="ECO:0000313" key="4">
    <source>
        <dbReference type="Proteomes" id="UP000321224"/>
    </source>
</evidence>
<comment type="caution">
    <text evidence="1">The sequence shown here is derived from an EMBL/GenBank/DDBJ whole genome shotgun (WGS) entry which is preliminary data.</text>
</comment>
<dbReference type="AlphaFoldDB" id="A0A511HEI4"/>
<dbReference type="EMBL" id="FNAJ01000004">
    <property type="protein sequence ID" value="SDE15578.1"/>
    <property type="molecule type" value="Genomic_DNA"/>
</dbReference>
<evidence type="ECO:0000313" key="1">
    <source>
        <dbReference type="EMBL" id="GEL71824.1"/>
    </source>
</evidence>